<dbReference type="AlphaFoldDB" id="M1ZBQ8"/>
<evidence type="ECO:0000256" key="1">
    <source>
        <dbReference type="SAM" id="Phobius"/>
    </source>
</evidence>
<dbReference type="EMBL" id="LT669839">
    <property type="protein sequence ID" value="SHD77985.1"/>
    <property type="molecule type" value="Genomic_DNA"/>
</dbReference>
<dbReference type="PANTHER" id="PTHR43358:SF4">
    <property type="entry name" value="ALPHA_BETA HYDROLASE FOLD-1 DOMAIN-CONTAINING PROTEIN"/>
    <property type="match status" value="1"/>
</dbReference>
<dbReference type="RefSeq" id="WP_005585971.1">
    <property type="nucleotide sequence ID" value="NZ_LT669839.1"/>
</dbReference>
<name>M1ZBQ8_9FIRM</name>
<keyword evidence="1" id="KW-1133">Transmembrane helix</keyword>
<dbReference type="HOGENOM" id="CLU_029375_6_0_9"/>
<feature type="transmembrane region" description="Helical" evidence="1">
    <location>
        <begin position="12"/>
        <end position="34"/>
    </location>
</feature>
<evidence type="ECO:0000313" key="3">
    <source>
        <dbReference type="EMBL" id="SHD77985.1"/>
    </source>
</evidence>
<gene>
    <name evidence="3" type="ORF">CUESP1_2643</name>
</gene>
<dbReference type="InterPro" id="IPR029058">
    <property type="entry name" value="AB_hydrolase_fold"/>
</dbReference>
<sequence>MKKKRIIRILGITLGFVILAGIIGTCYFTGISVFNGSMQMVDNESTSFENAKAYFKKINFNLDEFKSKYAIETIQIKSTSDEHIIPADYITIDGDKNTDTIVMVHGLGGNRWTNYPIANMFLENGYNVISYDQRSSGENTAKYTTYGYLESHDLQDYVTYLKDNIGDNKKIGVWGTSFGGGTVGIYLGSDQANRNVDFAILDCPMSNMSYMLSTEMEKMDIGIPVDFMMFTGNIVTKLKLGFSYEDANICNRIGDTKVPLLIINSRADEITPYFMGQDIYNSVKHNNKKIFTVEYSAHAEIYFDYPNEYENNVFGFIKELE</sequence>
<reference evidence="3 4" key="1">
    <citation type="submission" date="2016-11" db="EMBL/GenBank/DDBJ databases">
        <authorList>
            <person name="Manzoor S."/>
        </authorList>
    </citation>
    <scope>NUCLEOTIDE SEQUENCE [LARGE SCALE GENOMIC DNA]</scope>
    <source>
        <strain evidence="3">Clostridium ultunense strain Esp</strain>
    </source>
</reference>
<dbReference type="OrthoDB" id="9776685at2"/>
<keyword evidence="4" id="KW-1185">Reference proteome</keyword>
<keyword evidence="1" id="KW-0472">Membrane</keyword>
<dbReference type="SUPFAM" id="SSF53474">
    <property type="entry name" value="alpha/beta-Hydrolases"/>
    <property type="match status" value="1"/>
</dbReference>
<keyword evidence="1" id="KW-0812">Transmembrane</keyword>
<dbReference type="InterPro" id="IPR052920">
    <property type="entry name" value="DNA-binding_regulatory"/>
</dbReference>
<feature type="domain" description="AB hydrolase-1" evidence="2">
    <location>
        <begin position="100"/>
        <end position="219"/>
    </location>
</feature>
<protein>
    <recommendedName>
        <fullName evidence="2">AB hydrolase-1 domain-containing protein</fullName>
    </recommendedName>
</protein>
<accession>M1ZBQ8</accession>
<evidence type="ECO:0000313" key="4">
    <source>
        <dbReference type="Proteomes" id="UP000245423"/>
    </source>
</evidence>
<dbReference type="PANTHER" id="PTHR43358">
    <property type="entry name" value="ALPHA/BETA-HYDROLASE"/>
    <property type="match status" value="1"/>
</dbReference>
<dbReference type="Proteomes" id="UP000245423">
    <property type="component" value="Chromosome 1"/>
</dbReference>
<evidence type="ECO:0000259" key="2">
    <source>
        <dbReference type="Pfam" id="PF00561"/>
    </source>
</evidence>
<dbReference type="Gene3D" id="3.40.50.1820">
    <property type="entry name" value="alpha/beta hydrolase"/>
    <property type="match status" value="1"/>
</dbReference>
<proteinExistence type="predicted"/>
<dbReference type="InterPro" id="IPR000073">
    <property type="entry name" value="AB_hydrolase_1"/>
</dbReference>
<organism evidence="3 4">
    <name type="scientific">[Clostridium] ultunense Esp</name>
    <dbReference type="NCBI Taxonomy" id="1288971"/>
    <lineage>
        <taxon>Bacteria</taxon>
        <taxon>Bacillati</taxon>
        <taxon>Bacillota</taxon>
        <taxon>Tissierellia</taxon>
        <taxon>Tissierellales</taxon>
        <taxon>Tepidimicrobiaceae</taxon>
        <taxon>Schnuerera</taxon>
    </lineage>
</organism>
<dbReference type="Pfam" id="PF00561">
    <property type="entry name" value="Abhydrolase_1"/>
    <property type="match status" value="1"/>
</dbReference>